<evidence type="ECO:0000256" key="4">
    <source>
        <dbReference type="ARBA" id="ARBA00023004"/>
    </source>
</evidence>
<dbReference type="Proteomes" id="UP001246690">
    <property type="component" value="Chromosome"/>
</dbReference>
<dbReference type="PANTHER" id="PTHR42859">
    <property type="entry name" value="OXIDOREDUCTASE"/>
    <property type="match status" value="1"/>
</dbReference>
<dbReference type="PANTHER" id="PTHR42859:SF17">
    <property type="entry name" value="ELECTRON TRANSPORT PROTEIN HYDN-RELATED"/>
    <property type="match status" value="1"/>
</dbReference>
<evidence type="ECO:0000256" key="3">
    <source>
        <dbReference type="ARBA" id="ARBA00022737"/>
    </source>
</evidence>
<evidence type="ECO:0000259" key="6">
    <source>
        <dbReference type="PROSITE" id="PS51379"/>
    </source>
</evidence>
<dbReference type="CDD" id="cd10554">
    <property type="entry name" value="HycB_like"/>
    <property type="match status" value="1"/>
</dbReference>
<accession>A0ABY9SKT5</accession>
<evidence type="ECO:0000256" key="2">
    <source>
        <dbReference type="ARBA" id="ARBA00022723"/>
    </source>
</evidence>
<dbReference type="Pfam" id="PF13247">
    <property type="entry name" value="Fer4_11"/>
    <property type="match status" value="1"/>
</dbReference>
<gene>
    <name evidence="7" type="ORF">RHD99_12010</name>
</gene>
<dbReference type="InterPro" id="IPR050294">
    <property type="entry name" value="RnfB_subfamily"/>
</dbReference>
<dbReference type="EMBL" id="CP133838">
    <property type="protein sequence ID" value="WMY76597.1"/>
    <property type="molecule type" value="Genomic_DNA"/>
</dbReference>
<dbReference type="Gene3D" id="3.30.70.20">
    <property type="match status" value="2"/>
</dbReference>
<keyword evidence="5" id="KW-0411">Iron-sulfur</keyword>
<sequence length="157" mass="16847">MKTAYIHVETQRCIGCRTCEVSCAVNHQSDARKEFSPRLRVYKTSDISSPAVCHQCESAPCASVCPTGALSKRNGIIAADEALCIGCKSCIMACPFGAVDVVGEAVAPQKIALLKCDMCQHDPQGPACVSVCPTDALSIMTPERLEQLSMQKRHAVF</sequence>
<dbReference type="InterPro" id="IPR017900">
    <property type="entry name" value="4Fe4S_Fe_S_CS"/>
</dbReference>
<keyword evidence="4" id="KW-0408">Iron</keyword>
<evidence type="ECO:0000256" key="5">
    <source>
        <dbReference type="ARBA" id="ARBA00023014"/>
    </source>
</evidence>
<dbReference type="PROSITE" id="PS51379">
    <property type="entry name" value="4FE4S_FER_2"/>
    <property type="match status" value="2"/>
</dbReference>
<proteinExistence type="predicted"/>
<keyword evidence="2" id="KW-0479">Metal-binding</keyword>
<dbReference type="PROSITE" id="PS00198">
    <property type="entry name" value="4FE4S_FER_1"/>
    <property type="match status" value="1"/>
</dbReference>
<reference evidence="7 8" key="1">
    <citation type="submission" date="2023-09" db="EMBL/GenBank/DDBJ databases">
        <title>Buttiauxella selenatireducens sp. nov., isolated from the rhizosphere of Cardamine hupingshanesis.</title>
        <authorList>
            <person name="Zhang S."/>
            <person name="Xu Z."/>
            <person name="Wang H."/>
            <person name="Guo Y."/>
        </authorList>
    </citation>
    <scope>NUCLEOTIDE SEQUENCE [LARGE SCALE GENOMIC DNA]</scope>
    <source>
        <strain evidence="7 8">R73</strain>
    </source>
</reference>
<organism evidence="7 8">
    <name type="scientific">Buttiauxella selenatireducens</name>
    <dbReference type="NCBI Taxonomy" id="3073902"/>
    <lineage>
        <taxon>Bacteria</taxon>
        <taxon>Pseudomonadati</taxon>
        <taxon>Pseudomonadota</taxon>
        <taxon>Gammaproteobacteria</taxon>
        <taxon>Enterobacterales</taxon>
        <taxon>Enterobacteriaceae</taxon>
        <taxon>Buttiauxella</taxon>
    </lineage>
</organism>
<evidence type="ECO:0000313" key="8">
    <source>
        <dbReference type="Proteomes" id="UP001246690"/>
    </source>
</evidence>
<keyword evidence="8" id="KW-1185">Reference proteome</keyword>
<evidence type="ECO:0000256" key="1">
    <source>
        <dbReference type="ARBA" id="ARBA00022485"/>
    </source>
</evidence>
<protein>
    <submittedName>
        <fullName evidence="7">4Fe-4S dicluster domain-containing protein</fullName>
    </submittedName>
</protein>
<dbReference type="Pfam" id="PF12800">
    <property type="entry name" value="Fer4_4"/>
    <property type="match status" value="1"/>
</dbReference>
<dbReference type="InterPro" id="IPR017896">
    <property type="entry name" value="4Fe4S_Fe-S-bd"/>
</dbReference>
<evidence type="ECO:0000313" key="7">
    <source>
        <dbReference type="EMBL" id="WMY76597.1"/>
    </source>
</evidence>
<dbReference type="SUPFAM" id="SSF54862">
    <property type="entry name" value="4Fe-4S ferredoxins"/>
    <property type="match status" value="1"/>
</dbReference>
<dbReference type="RefSeq" id="WP_309879026.1">
    <property type="nucleotide sequence ID" value="NZ_CP133838.1"/>
</dbReference>
<feature type="domain" description="4Fe-4S ferredoxin-type" evidence="6">
    <location>
        <begin position="4"/>
        <end position="33"/>
    </location>
</feature>
<keyword evidence="3" id="KW-0677">Repeat</keyword>
<name>A0ABY9SKT5_9ENTR</name>
<keyword evidence="1" id="KW-0004">4Fe-4S</keyword>
<feature type="domain" description="4Fe-4S ferredoxin-type" evidence="6">
    <location>
        <begin position="75"/>
        <end position="104"/>
    </location>
</feature>